<dbReference type="SUPFAM" id="SSF54001">
    <property type="entry name" value="Cysteine proteinases"/>
    <property type="match status" value="1"/>
</dbReference>
<dbReference type="InterPro" id="IPR002931">
    <property type="entry name" value="Transglutaminase-like"/>
</dbReference>
<feature type="transmembrane region" description="Helical" evidence="2">
    <location>
        <begin position="29"/>
        <end position="49"/>
    </location>
</feature>
<gene>
    <name evidence="4" type="ORF">ENI96_01800</name>
</gene>
<reference evidence="4" key="1">
    <citation type="journal article" date="2020" name="mSystems">
        <title>Genome- and Community-Level Interaction Insights into Carbon Utilization and Element Cycling Functions of Hydrothermarchaeota in Hydrothermal Sediment.</title>
        <authorList>
            <person name="Zhou Z."/>
            <person name="Liu Y."/>
            <person name="Xu W."/>
            <person name="Pan J."/>
            <person name="Luo Z.H."/>
            <person name="Li M."/>
        </authorList>
    </citation>
    <scope>NUCLEOTIDE SEQUENCE [LARGE SCALE GENOMIC DNA]</scope>
    <source>
        <strain evidence="4">HyVt-443</strain>
    </source>
</reference>
<dbReference type="PANTHER" id="PTHR42736:SF1">
    <property type="entry name" value="PROTEIN-GLUTAMINE GAMMA-GLUTAMYLTRANSFERASE"/>
    <property type="match status" value="1"/>
</dbReference>
<feature type="transmembrane region" description="Helical" evidence="2">
    <location>
        <begin position="108"/>
        <end position="125"/>
    </location>
</feature>
<dbReference type="Proteomes" id="UP000886251">
    <property type="component" value="Unassembled WGS sequence"/>
</dbReference>
<dbReference type="Pfam" id="PF13559">
    <property type="entry name" value="DUF4129"/>
    <property type="match status" value="1"/>
</dbReference>
<keyword evidence="2" id="KW-1133">Transmembrane helix</keyword>
<dbReference type="EMBL" id="DRKP01000021">
    <property type="protein sequence ID" value="HEB95149.1"/>
    <property type="molecule type" value="Genomic_DNA"/>
</dbReference>
<feature type="transmembrane region" description="Helical" evidence="2">
    <location>
        <begin position="165"/>
        <end position="183"/>
    </location>
</feature>
<dbReference type="SMART" id="SM00460">
    <property type="entry name" value="TGc"/>
    <property type="match status" value="1"/>
</dbReference>
<name>A0A831W240_9GAMM</name>
<feature type="transmembrane region" description="Helical" evidence="2">
    <location>
        <begin position="61"/>
        <end position="79"/>
    </location>
</feature>
<feature type="transmembrane region" description="Helical" evidence="2">
    <location>
        <begin position="131"/>
        <end position="153"/>
    </location>
</feature>
<dbReference type="Pfam" id="PF01841">
    <property type="entry name" value="Transglut_core"/>
    <property type="match status" value="1"/>
</dbReference>
<dbReference type="PANTHER" id="PTHR42736">
    <property type="entry name" value="PROTEIN-GLUTAMINE GAMMA-GLUTAMYLTRANSFERASE"/>
    <property type="match status" value="1"/>
</dbReference>
<protein>
    <submittedName>
        <fullName evidence="4">DUF3488 domain-containing protein</fullName>
    </submittedName>
</protein>
<feature type="transmembrane region" description="Helical" evidence="2">
    <location>
        <begin position="85"/>
        <end position="101"/>
    </location>
</feature>
<evidence type="ECO:0000256" key="2">
    <source>
        <dbReference type="SAM" id="Phobius"/>
    </source>
</evidence>
<feature type="domain" description="Transglutaminase-like" evidence="3">
    <location>
        <begin position="400"/>
        <end position="471"/>
    </location>
</feature>
<accession>A0A831W240</accession>
<keyword evidence="2" id="KW-0812">Transmembrane</keyword>
<dbReference type="InterPro" id="IPR052901">
    <property type="entry name" value="Bact_TGase-like"/>
</dbReference>
<comment type="caution">
    <text evidence="4">The sequence shown here is derived from an EMBL/GenBank/DDBJ whole genome shotgun (WGS) entry which is preliminary data.</text>
</comment>
<organism evidence="4">
    <name type="scientific">Sedimenticola thiotaurini</name>
    <dbReference type="NCBI Taxonomy" id="1543721"/>
    <lineage>
        <taxon>Bacteria</taxon>
        <taxon>Pseudomonadati</taxon>
        <taxon>Pseudomonadota</taxon>
        <taxon>Gammaproteobacteria</taxon>
        <taxon>Chromatiales</taxon>
        <taxon>Sedimenticolaceae</taxon>
        <taxon>Sedimenticola</taxon>
    </lineage>
</organism>
<evidence type="ECO:0000259" key="3">
    <source>
        <dbReference type="SMART" id="SM00460"/>
    </source>
</evidence>
<feature type="region of interest" description="Disordered" evidence="1">
    <location>
        <begin position="322"/>
        <end position="344"/>
    </location>
</feature>
<dbReference type="Gene3D" id="3.10.620.30">
    <property type="match status" value="1"/>
</dbReference>
<dbReference type="InterPro" id="IPR038765">
    <property type="entry name" value="Papain-like_cys_pep_sf"/>
</dbReference>
<sequence length="664" mass="73837">MSSRDRQPVSGGERLALTLLVGLAALPHLLHLEPVIGLFFGLLWGLALLARRRPSLAPGRLPLLLLTLTGAGMVLAWYPLLFGRAAGSALLTVMAGLKLLEIRRRRDLYVLVYMAFFILVTQFLFFQGIPILLHALAVTLGLTTLLLEASRAAPAPLPWTSLRRAALLLLQAAPLMLVMFLLFPRFSSPLWNLGPQQGAAVSGVSDRLWPGSIGRLALSRAVAFRVEFGGALPSPSRRYWRGRVLWHTDGVEWRPGADGPDPVKPAPAGGTAIAYRVTLEPFPGAWLYSLDLPLAAPDGARLTADLQLLRPGPVKRRTAYRLRSAPEPAPRQLTPGERRRGLQLPDNVTPRMRRLVAGWRRQESDPRRLVARALGHFRDQPFHYTLYPPLLGDNPVDRFLFETRRGFCGHFATAFALLMRLAQIPARIVVGYQGGEVNPLGDYLIVRQSDAHAWVEVWLEGSGWTRVDPTAAVAPQRIERPLNPDLIQASAGAPIDFVRQQPGPLGRWLHRIELGLDAIDTGWRRWVLGYSQQRQGELMRMLGLDFLRGFNLALGMVAAASLLVAALSLALLRHRSGDDALARGYRRYCDRLARIGLPRRPHEGPRDYARRVATARPDLAGRSGAIARLYIALRYGRGAGDRDGLRRFRRLVRAFRPRLRPPRT</sequence>
<dbReference type="AlphaFoldDB" id="A0A831W240"/>
<proteinExistence type="predicted"/>
<keyword evidence="2" id="KW-0472">Membrane</keyword>
<evidence type="ECO:0000313" key="4">
    <source>
        <dbReference type="EMBL" id="HEB95149.1"/>
    </source>
</evidence>
<dbReference type="Pfam" id="PF11992">
    <property type="entry name" value="TgpA_N"/>
    <property type="match status" value="1"/>
</dbReference>
<evidence type="ECO:0000256" key="1">
    <source>
        <dbReference type="SAM" id="MobiDB-lite"/>
    </source>
</evidence>
<dbReference type="InterPro" id="IPR021878">
    <property type="entry name" value="TgpA_N"/>
</dbReference>
<dbReference type="InterPro" id="IPR025403">
    <property type="entry name" value="TgpA-like_C"/>
</dbReference>
<feature type="transmembrane region" description="Helical" evidence="2">
    <location>
        <begin position="549"/>
        <end position="572"/>
    </location>
</feature>